<dbReference type="SMART" id="SM00487">
    <property type="entry name" value="DEXDc"/>
    <property type="match status" value="1"/>
</dbReference>
<dbReference type="CDD" id="cd17923">
    <property type="entry name" value="DEXHc_Hrq1-like"/>
    <property type="match status" value="1"/>
</dbReference>
<dbReference type="PANTHER" id="PTHR47957:SF3">
    <property type="entry name" value="ATP-DEPENDENT HELICASE HRQ1"/>
    <property type="match status" value="1"/>
</dbReference>
<evidence type="ECO:0000259" key="5">
    <source>
        <dbReference type="PROSITE" id="PS51194"/>
    </source>
</evidence>
<dbReference type="SUPFAM" id="SSF52540">
    <property type="entry name" value="P-loop containing nucleoside triphosphate hydrolases"/>
    <property type="match status" value="1"/>
</dbReference>
<dbReference type="Pfam" id="PF00270">
    <property type="entry name" value="DEAD"/>
    <property type="match status" value="1"/>
</dbReference>
<gene>
    <name evidence="6" type="ORF">B0537_00875</name>
</gene>
<dbReference type="EMBL" id="CP019698">
    <property type="protein sequence ID" value="AQS57785.1"/>
    <property type="molecule type" value="Genomic_DNA"/>
</dbReference>
<dbReference type="GO" id="GO:0005524">
    <property type="term" value="F:ATP binding"/>
    <property type="evidence" value="ECO:0007669"/>
    <property type="project" value="UniProtKB-KW"/>
</dbReference>
<dbReference type="InterPro" id="IPR014001">
    <property type="entry name" value="Helicase_ATP-bd"/>
</dbReference>
<dbReference type="SMART" id="SM00490">
    <property type="entry name" value="HELICc"/>
    <property type="match status" value="1"/>
</dbReference>
<dbReference type="OrthoDB" id="9774462at2"/>
<accession>A0A1S6ISP6</accession>
<dbReference type="GO" id="GO:0006289">
    <property type="term" value="P:nucleotide-excision repair"/>
    <property type="evidence" value="ECO:0007669"/>
    <property type="project" value="TreeGrafter"/>
</dbReference>
<dbReference type="AlphaFoldDB" id="A0A1S6ISP6"/>
<keyword evidence="3" id="KW-0175">Coiled coil</keyword>
<evidence type="ECO:0000256" key="3">
    <source>
        <dbReference type="SAM" id="Coils"/>
    </source>
</evidence>
<feature type="domain" description="Helicase C-terminal" evidence="5">
    <location>
        <begin position="262"/>
        <end position="434"/>
    </location>
</feature>
<dbReference type="Pfam" id="PF00271">
    <property type="entry name" value="Helicase_C"/>
    <property type="match status" value="1"/>
</dbReference>
<dbReference type="PROSITE" id="PS51194">
    <property type="entry name" value="HELICASE_CTER"/>
    <property type="match status" value="1"/>
</dbReference>
<dbReference type="Pfam" id="PF09369">
    <property type="entry name" value="MZB"/>
    <property type="match status" value="1"/>
</dbReference>
<evidence type="ECO:0000313" key="7">
    <source>
        <dbReference type="Proteomes" id="UP000189464"/>
    </source>
</evidence>
<keyword evidence="7" id="KW-1185">Reference proteome</keyword>
<dbReference type="GO" id="GO:0043138">
    <property type="term" value="F:3'-5' DNA helicase activity"/>
    <property type="evidence" value="ECO:0007669"/>
    <property type="project" value="TreeGrafter"/>
</dbReference>
<dbReference type="InterPro" id="IPR027417">
    <property type="entry name" value="P-loop_NTPase"/>
</dbReference>
<dbReference type="InterPro" id="IPR018973">
    <property type="entry name" value="MZB"/>
</dbReference>
<dbReference type="Proteomes" id="UP000189464">
    <property type="component" value="Chromosome"/>
</dbReference>
<dbReference type="InterPro" id="IPR011545">
    <property type="entry name" value="DEAD/DEAH_box_helicase_dom"/>
</dbReference>
<dbReference type="GO" id="GO:0036297">
    <property type="term" value="P:interstrand cross-link repair"/>
    <property type="evidence" value="ECO:0007669"/>
    <property type="project" value="TreeGrafter"/>
</dbReference>
<dbReference type="Gene3D" id="3.40.50.300">
    <property type="entry name" value="P-loop containing nucleotide triphosphate hydrolases"/>
    <property type="match status" value="2"/>
</dbReference>
<dbReference type="RefSeq" id="WP_077712748.1">
    <property type="nucleotide sequence ID" value="NZ_CP019698.1"/>
</dbReference>
<feature type="coiled-coil region" evidence="3">
    <location>
        <begin position="756"/>
        <end position="783"/>
    </location>
</feature>
<evidence type="ECO:0000313" key="6">
    <source>
        <dbReference type="EMBL" id="AQS57785.1"/>
    </source>
</evidence>
<keyword evidence="1" id="KW-0547">Nucleotide-binding</keyword>
<sequence length="879" mass="98659">MYRLLNQGGIISQTTLPAKTPKFADFPADISDIVVQGLKTGGIEKLYQHQAKAVKTILEGKNIMICTSTASGKSLVYTVPILNTFAQSPLSTALYLTPTKALGQNQLQAMQKNVNTIHWPAAPPQLAVCDGDTPFNERSFLLNNAQLIFSTPDFLHATIMPRHRHWSNFFKYLRYVVVDEAHTYRGIFGNHVCQVFRRLRRLCTYYGANPIFILCSATIANPEDFAQRLTGLPITLITGDSCPTGEKTMVFYQPQSLAHFDAAQMLARFIREKHRVIMFGRSKNIVESTYRRLAMEEPTIASQVTPYKGTYTPEKRRELEEQLFSGKLAGVISTNALELGIDIGDLDVCILCGFPGSIASTWQQSGRVGRSRQKSLVVLVASDDPLDRYMVNHPEFFFAQPSEKAIVNPHRLQFMADHLPIAAQELPLVKEDLNYWEKEAYYNAVQFLRRNGKLQQDPSLPVKGYLPVGQPGKIGLRGDQERYLLKLTSGQIIEQTTYQDVLITAYPGAIVSSLGKDFRVRQVDIKSKTVYLEPLPNNLLGSRTQPVIDVRIYGVKASTSNRIGSGIAYGGELTVLRHTLALKLYNPATLRWDEQPLDHDLPPLELATSGIWLDLPLSALPQRRHQAALHAIEHLLRVVIPWQILCERSDLGSHYEYQDHSGRIYIYDDFQGGVGLAENSLESLPSILERCLDLVADCPCQNGCPSCIHIPQCEQKNFALDKEGAIILLAAFLRQPADQQAPLQSIKTPSTDQPGVQDLRRKARETERQYNLLREQAMTALEQYPEFFVQLKQPTAPTQVKSLVEKEKMLLALIAALHRQQPEISPVNHQLLQLAADLLDIDRQFFLLRLEAMVARGLVYGSKERGYSLASAILNYLGK</sequence>
<dbReference type="PROSITE" id="PS51192">
    <property type="entry name" value="HELICASE_ATP_BIND_1"/>
    <property type="match status" value="1"/>
</dbReference>
<dbReference type="PANTHER" id="PTHR47957">
    <property type="entry name" value="ATP-DEPENDENT HELICASE HRQ1"/>
    <property type="match status" value="1"/>
</dbReference>
<dbReference type="InterPro" id="IPR001650">
    <property type="entry name" value="Helicase_C-like"/>
</dbReference>
<evidence type="ECO:0000259" key="4">
    <source>
        <dbReference type="PROSITE" id="PS51192"/>
    </source>
</evidence>
<feature type="domain" description="Helicase ATP-binding" evidence="4">
    <location>
        <begin position="54"/>
        <end position="237"/>
    </location>
</feature>
<keyword evidence="2" id="KW-0067">ATP-binding</keyword>
<name>A0A1S6ISP6_9FIRM</name>
<proteinExistence type="predicted"/>
<organism evidence="6 7">
    <name type="scientific">Desulforamulus ferrireducens</name>
    <dbReference type="NCBI Taxonomy" id="1833852"/>
    <lineage>
        <taxon>Bacteria</taxon>
        <taxon>Bacillati</taxon>
        <taxon>Bacillota</taxon>
        <taxon>Clostridia</taxon>
        <taxon>Eubacteriales</taxon>
        <taxon>Peptococcaceae</taxon>
        <taxon>Desulforamulus</taxon>
    </lineage>
</organism>
<evidence type="ECO:0000256" key="2">
    <source>
        <dbReference type="ARBA" id="ARBA00022840"/>
    </source>
</evidence>
<dbReference type="KEGG" id="dfg:B0537_00875"/>
<evidence type="ECO:0008006" key="8">
    <source>
        <dbReference type="Google" id="ProtNLM"/>
    </source>
</evidence>
<dbReference type="CDD" id="cd18797">
    <property type="entry name" value="SF2_C_Hrq"/>
    <property type="match status" value="1"/>
</dbReference>
<reference evidence="6 7" key="1">
    <citation type="journal article" date="2016" name="Int. J. Syst. Evol. Microbiol.">
        <title>Desulfotomaculum ferrireducens sp. nov., a moderately thermophilic sulfate-reducing and dissimilatory Fe(III)-reducing bacterium isolated from compost.</title>
        <authorList>
            <person name="Yang G."/>
            <person name="Guo J."/>
            <person name="Zhuang L."/>
            <person name="Yuan Y."/>
            <person name="Zhou S."/>
        </authorList>
    </citation>
    <scope>NUCLEOTIDE SEQUENCE [LARGE SCALE GENOMIC DNA]</scope>
    <source>
        <strain evidence="6 7">GSS09</strain>
    </source>
</reference>
<protein>
    <recommendedName>
        <fullName evidence="8">DEAD/DEAH box helicase</fullName>
    </recommendedName>
</protein>
<evidence type="ECO:0000256" key="1">
    <source>
        <dbReference type="ARBA" id="ARBA00022741"/>
    </source>
</evidence>
<dbReference type="GO" id="GO:0003676">
    <property type="term" value="F:nucleic acid binding"/>
    <property type="evidence" value="ECO:0007669"/>
    <property type="project" value="InterPro"/>
</dbReference>